<keyword evidence="4" id="KW-1185">Reference proteome</keyword>
<dbReference type="Gene3D" id="2.60.120.1440">
    <property type="match status" value="1"/>
</dbReference>
<dbReference type="KEGG" id="sper:EW093_12980"/>
<name>A0A5C1QDZ0_9SPIO</name>
<feature type="region of interest" description="Disordered" evidence="1">
    <location>
        <begin position="249"/>
        <end position="320"/>
    </location>
</feature>
<feature type="compositionally biased region" description="Polar residues" evidence="1">
    <location>
        <begin position="282"/>
        <end position="303"/>
    </location>
</feature>
<dbReference type="InterPro" id="IPR006860">
    <property type="entry name" value="FecR"/>
</dbReference>
<reference evidence="3 4" key="1">
    <citation type="submission" date="2019-02" db="EMBL/GenBank/DDBJ databases">
        <authorList>
            <person name="Fomenkov A."/>
            <person name="Dubinina G."/>
            <person name="Grabovich M."/>
            <person name="Vincze T."/>
            <person name="Roberts R.J."/>
        </authorList>
    </citation>
    <scope>NUCLEOTIDE SEQUENCE [LARGE SCALE GENOMIC DNA]</scope>
    <source>
        <strain evidence="3 4">P</strain>
    </source>
</reference>
<evidence type="ECO:0000259" key="2">
    <source>
        <dbReference type="Pfam" id="PF04773"/>
    </source>
</evidence>
<evidence type="ECO:0000256" key="1">
    <source>
        <dbReference type="SAM" id="MobiDB-lite"/>
    </source>
</evidence>
<feature type="compositionally biased region" description="Basic and acidic residues" evidence="1">
    <location>
        <begin position="173"/>
        <end position="183"/>
    </location>
</feature>
<proteinExistence type="predicted"/>
<reference evidence="3 4" key="2">
    <citation type="submission" date="2019-09" db="EMBL/GenBank/DDBJ databases">
        <title>Complete Genome Sequence and Methylome Analysis of free living Spirochaetas.</title>
        <authorList>
            <person name="Leshcheva N."/>
            <person name="Mikheeva N."/>
        </authorList>
    </citation>
    <scope>NUCLEOTIDE SEQUENCE [LARGE SCALE GENOMIC DNA]</scope>
    <source>
        <strain evidence="3 4">P</strain>
    </source>
</reference>
<dbReference type="EMBL" id="CP035807">
    <property type="protein sequence ID" value="QEN05588.1"/>
    <property type="molecule type" value="Genomic_DNA"/>
</dbReference>
<feature type="compositionally biased region" description="Acidic residues" evidence="1">
    <location>
        <begin position="192"/>
        <end position="210"/>
    </location>
</feature>
<accession>A0A5C1QDZ0</accession>
<feature type="region of interest" description="Disordered" evidence="1">
    <location>
        <begin position="173"/>
        <end position="210"/>
    </location>
</feature>
<dbReference type="RefSeq" id="WP_149568824.1">
    <property type="nucleotide sequence ID" value="NZ_CP035807.1"/>
</dbReference>
<dbReference type="OrthoDB" id="368636at2"/>
<dbReference type="Pfam" id="PF04773">
    <property type="entry name" value="FecR"/>
    <property type="match status" value="1"/>
</dbReference>
<organism evidence="3 4">
    <name type="scientific">Thiospirochaeta perfilievii</name>
    <dbReference type="NCBI Taxonomy" id="252967"/>
    <lineage>
        <taxon>Bacteria</taxon>
        <taxon>Pseudomonadati</taxon>
        <taxon>Spirochaetota</taxon>
        <taxon>Spirochaetia</taxon>
        <taxon>Spirochaetales</taxon>
        <taxon>Spirochaetaceae</taxon>
        <taxon>Thiospirochaeta</taxon>
    </lineage>
</organism>
<sequence>MKRIITILLFLMCSFAIYSQTGVLKNIKGKVEISKDGSNSWVKATEGMSVELSDTISTGFGAAATLDLGNSKVALKPLTRMSVDMFLETSNKVSTSLFLQVGSVEAEVDSSNIKQSFQVQSPYSTASVRGTKFDFDGRKITVKEGTVALFVGKPKRIIQKAIVQRKKEKKKAEEAQALEEKQAAEATGDATLQEEEPALEDEEPALEEQPELSEDFLQEIEQEVASQQSDFSDDGAIFVKQGQSVQVVVELTPTKKTEKKKPKDGEEKEEEASIITDKDEIVSNSTVIADTSVAKSTPKSGSESEAETETPEVFVPPVTKPTRTDITIIWE</sequence>
<dbReference type="AlphaFoldDB" id="A0A5C1QDZ0"/>
<gene>
    <name evidence="3" type="ORF">EW093_12980</name>
</gene>
<evidence type="ECO:0000313" key="4">
    <source>
        <dbReference type="Proteomes" id="UP000323824"/>
    </source>
</evidence>
<dbReference type="PANTHER" id="PTHR38731">
    <property type="entry name" value="LIPL45-RELATED LIPOPROTEIN-RELATED"/>
    <property type="match status" value="1"/>
</dbReference>
<dbReference type="Proteomes" id="UP000323824">
    <property type="component" value="Chromosome"/>
</dbReference>
<feature type="domain" description="FecR protein" evidence="2">
    <location>
        <begin position="54"/>
        <end position="147"/>
    </location>
</feature>
<feature type="compositionally biased region" description="Basic and acidic residues" evidence="1">
    <location>
        <begin position="253"/>
        <end position="266"/>
    </location>
</feature>
<evidence type="ECO:0000313" key="3">
    <source>
        <dbReference type="EMBL" id="QEN05588.1"/>
    </source>
</evidence>
<protein>
    <recommendedName>
        <fullName evidence="2">FecR protein domain-containing protein</fullName>
    </recommendedName>
</protein>